<dbReference type="Proteomes" id="UP001363151">
    <property type="component" value="Unassembled WGS sequence"/>
</dbReference>
<accession>A0ABR1G808</accession>
<dbReference type="EMBL" id="JBBJCI010000078">
    <property type="protein sequence ID" value="KAK7249450.1"/>
    <property type="molecule type" value="Genomic_DNA"/>
</dbReference>
<feature type="compositionally biased region" description="Low complexity" evidence="1">
    <location>
        <begin position="9"/>
        <end position="18"/>
    </location>
</feature>
<keyword evidence="3" id="KW-1185">Reference proteome</keyword>
<proteinExistence type="predicted"/>
<feature type="compositionally biased region" description="Basic and acidic residues" evidence="1">
    <location>
        <begin position="142"/>
        <end position="151"/>
    </location>
</feature>
<feature type="region of interest" description="Disordered" evidence="1">
    <location>
        <begin position="1"/>
        <end position="84"/>
    </location>
</feature>
<feature type="compositionally biased region" description="Low complexity" evidence="1">
    <location>
        <begin position="47"/>
        <end position="74"/>
    </location>
</feature>
<evidence type="ECO:0000256" key="1">
    <source>
        <dbReference type="SAM" id="MobiDB-lite"/>
    </source>
</evidence>
<evidence type="ECO:0000313" key="2">
    <source>
        <dbReference type="EMBL" id="KAK7249450.1"/>
    </source>
</evidence>
<gene>
    <name evidence="2" type="ORF">SO694_00049058</name>
</gene>
<name>A0ABR1G808_AURAN</name>
<evidence type="ECO:0000313" key="3">
    <source>
        <dbReference type="Proteomes" id="UP001363151"/>
    </source>
</evidence>
<sequence>MLTADTQDAPSTPTANTPAPAPPPGACAPRRASADAAGSIAPLEPRAGAPPALPTPVLTADTQDAPSTPTANTPAPAPPPVVMDGSIAPLELLRVIGENAVAGAWAKARAPATYLIMDDGGERAPPGNLDAPPRRSSHAPASRRDAKKDGADGYELMVCGAMRSAADYRRGKKPLDYPAVGCVPG</sequence>
<reference evidence="2 3" key="1">
    <citation type="submission" date="2024-03" db="EMBL/GenBank/DDBJ databases">
        <title>Aureococcus anophagefferens CCMP1851 and Kratosvirus quantuckense: Draft genome of a second virus-susceptible host strain in the model system.</title>
        <authorList>
            <person name="Chase E."/>
            <person name="Truchon A.R."/>
            <person name="Schepens W."/>
            <person name="Wilhelm S.W."/>
        </authorList>
    </citation>
    <scope>NUCLEOTIDE SEQUENCE [LARGE SCALE GENOMIC DNA]</scope>
    <source>
        <strain evidence="2 3">CCMP1851</strain>
    </source>
</reference>
<feature type="region of interest" description="Disordered" evidence="1">
    <location>
        <begin position="118"/>
        <end position="152"/>
    </location>
</feature>
<organism evidence="2 3">
    <name type="scientific">Aureococcus anophagefferens</name>
    <name type="common">Harmful bloom alga</name>
    <dbReference type="NCBI Taxonomy" id="44056"/>
    <lineage>
        <taxon>Eukaryota</taxon>
        <taxon>Sar</taxon>
        <taxon>Stramenopiles</taxon>
        <taxon>Ochrophyta</taxon>
        <taxon>Pelagophyceae</taxon>
        <taxon>Pelagomonadales</taxon>
        <taxon>Pelagomonadaceae</taxon>
        <taxon>Aureococcus</taxon>
    </lineage>
</organism>
<comment type="caution">
    <text evidence="2">The sequence shown here is derived from an EMBL/GenBank/DDBJ whole genome shotgun (WGS) entry which is preliminary data.</text>
</comment>
<protein>
    <submittedName>
        <fullName evidence="2">Uncharacterized protein</fullName>
    </submittedName>
</protein>
<feature type="compositionally biased region" description="Low complexity" evidence="1">
    <location>
        <begin position="27"/>
        <end position="39"/>
    </location>
</feature>